<evidence type="ECO:0000256" key="1">
    <source>
        <dbReference type="SAM" id="Coils"/>
    </source>
</evidence>
<keyword evidence="3" id="KW-1185">Reference proteome</keyword>
<reference evidence="2 3" key="1">
    <citation type="journal article" date="2019" name="Sci. Rep.">
        <title>A high-quality genome of Eragrostis curvula grass provides insights into Poaceae evolution and supports new strategies to enhance forage quality.</title>
        <authorList>
            <person name="Carballo J."/>
            <person name="Santos B.A.C.M."/>
            <person name="Zappacosta D."/>
            <person name="Garbus I."/>
            <person name="Selva J.P."/>
            <person name="Gallo C.A."/>
            <person name="Diaz A."/>
            <person name="Albertini E."/>
            <person name="Caccamo M."/>
            <person name="Echenique V."/>
        </authorList>
    </citation>
    <scope>NUCLEOTIDE SEQUENCE [LARGE SCALE GENOMIC DNA]</scope>
    <source>
        <strain evidence="3">cv. Victoria</strain>
        <tissue evidence="2">Leaf</tissue>
    </source>
</reference>
<comment type="caution">
    <text evidence="2">The sequence shown here is derived from an EMBL/GenBank/DDBJ whole genome shotgun (WGS) entry which is preliminary data.</text>
</comment>
<dbReference type="Gramene" id="TVU17470">
    <property type="protein sequence ID" value="TVU17470"/>
    <property type="gene ID" value="EJB05_33508"/>
</dbReference>
<sequence length="368" mass="40877">MRMQHAMKYPSYPFWVGNLGFHTGNTHCRFMALQTYSSRMPKGRKLRAKMRSSRATCCATVVLRGTGAGCAPWVGDELAHASSHGWPGPTPTPSSHTRAATVAAAELIGAHQLATDSYHGGNANRGPPAPGFSTMFWRVLQHFGYMEPPMYVGRQIMDRGAPSCIIHVAIPATPAHPAWEPWTVSATGSEIRTTWGVAALKALTRFCEDHQNEMEGTPFALLPVNDRANPDWRHRMGMLLDVRHPQYNPYLVVPAYYSATLHALNCEQEEERSRYLEAIRLGNERDEAKDALLDMRDAQIVELALQVQNQDNQIAGLIEERDAAQQMVAQLMAAQVPHAPPEEQVPTDVINLQHGEQMEQLEPGRKSS</sequence>
<dbReference type="EMBL" id="RWGY01000029">
    <property type="protein sequence ID" value="TVU17470.1"/>
    <property type="molecule type" value="Genomic_DNA"/>
</dbReference>
<evidence type="ECO:0000313" key="3">
    <source>
        <dbReference type="Proteomes" id="UP000324897"/>
    </source>
</evidence>
<organism evidence="2 3">
    <name type="scientific">Eragrostis curvula</name>
    <name type="common">weeping love grass</name>
    <dbReference type="NCBI Taxonomy" id="38414"/>
    <lineage>
        <taxon>Eukaryota</taxon>
        <taxon>Viridiplantae</taxon>
        <taxon>Streptophyta</taxon>
        <taxon>Embryophyta</taxon>
        <taxon>Tracheophyta</taxon>
        <taxon>Spermatophyta</taxon>
        <taxon>Magnoliopsida</taxon>
        <taxon>Liliopsida</taxon>
        <taxon>Poales</taxon>
        <taxon>Poaceae</taxon>
        <taxon>PACMAD clade</taxon>
        <taxon>Chloridoideae</taxon>
        <taxon>Eragrostideae</taxon>
        <taxon>Eragrostidinae</taxon>
        <taxon>Eragrostis</taxon>
    </lineage>
</organism>
<proteinExistence type="predicted"/>
<dbReference type="Proteomes" id="UP000324897">
    <property type="component" value="Chromosome 7"/>
</dbReference>
<keyword evidence="1" id="KW-0175">Coiled coil</keyword>
<feature type="coiled-coil region" evidence="1">
    <location>
        <begin position="300"/>
        <end position="334"/>
    </location>
</feature>
<dbReference type="AlphaFoldDB" id="A0A5J9U2T7"/>
<feature type="non-terminal residue" evidence="2">
    <location>
        <position position="1"/>
    </location>
</feature>
<evidence type="ECO:0000313" key="2">
    <source>
        <dbReference type="EMBL" id="TVU17470.1"/>
    </source>
</evidence>
<protein>
    <submittedName>
        <fullName evidence="2">Uncharacterized protein</fullName>
    </submittedName>
</protein>
<gene>
    <name evidence="2" type="ORF">EJB05_33508</name>
</gene>
<name>A0A5J9U2T7_9POAL</name>
<dbReference type="OrthoDB" id="10619645at2759"/>
<accession>A0A5J9U2T7</accession>